<organism evidence="9 10">
    <name type="scientific">Candidatus Akkermansia intestinigallinarum</name>
    <dbReference type="NCBI Taxonomy" id="2838431"/>
    <lineage>
        <taxon>Bacteria</taxon>
        <taxon>Pseudomonadati</taxon>
        <taxon>Verrucomicrobiota</taxon>
        <taxon>Verrucomicrobiia</taxon>
        <taxon>Verrucomicrobiales</taxon>
        <taxon>Akkermansiaceae</taxon>
        <taxon>Akkermansia</taxon>
    </lineage>
</organism>
<gene>
    <name evidence="9" type="primary">radC</name>
    <name evidence="9" type="ORF">H9862_04875</name>
</gene>
<evidence type="ECO:0000256" key="5">
    <source>
        <dbReference type="ARBA" id="ARBA00023049"/>
    </source>
</evidence>
<dbReference type="SUPFAM" id="SSF47781">
    <property type="entry name" value="RuvA domain 2-like"/>
    <property type="match status" value="1"/>
</dbReference>
<evidence type="ECO:0000256" key="3">
    <source>
        <dbReference type="ARBA" id="ARBA00022801"/>
    </source>
</evidence>
<evidence type="ECO:0000256" key="4">
    <source>
        <dbReference type="ARBA" id="ARBA00022833"/>
    </source>
</evidence>
<dbReference type="NCBIfam" id="TIGR00608">
    <property type="entry name" value="radc"/>
    <property type="match status" value="1"/>
</dbReference>
<dbReference type="GO" id="GO:0006508">
    <property type="term" value="P:proteolysis"/>
    <property type="evidence" value="ECO:0007669"/>
    <property type="project" value="UniProtKB-KW"/>
</dbReference>
<keyword evidence="2" id="KW-0479">Metal-binding</keyword>
<evidence type="ECO:0000256" key="6">
    <source>
        <dbReference type="RuleBase" id="RU003797"/>
    </source>
</evidence>
<sequence>MNTDGSQADATEPAASSGRLLDLPSDDLPREKLLQRGRASLTDDELIALFLRTGIRGCNVLELAAMLRRRAGSLAALGAMEAQDFMQICKGIGPAKAATLAAVFELGSRAVREEVQRRPLATPKDVYDLLAPDLRFEAQENLELLMLDVRGHLIRRERIARGTLTRVVVHPRDIFGHAVRHRAASLIMAHNHPSGNPMPSRQDRELTASVNECAKLMLIPLRDHVIIGSPSAECPQPYYSFREHGLLS</sequence>
<comment type="similarity">
    <text evidence="6">Belongs to the UPF0758 family.</text>
</comment>
<evidence type="ECO:0000256" key="2">
    <source>
        <dbReference type="ARBA" id="ARBA00022723"/>
    </source>
</evidence>
<dbReference type="EMBL" id="DXFQ01000085">
    <property type="protein sequence ID" value="HIX19923.1"/>
    <property type="molecule type" value="Genomic_DNA"/>
</dbReference>
<comment type="caution">
    <text evidence="9">The sequence shown here is derived from an EMBL/GenBank/DDBJ whole genome shotgun (WGS) entry which is preliminary data.</text>
</comment>
<dbReference type="Proteomes" id="UP000823964">
    <property type="component" value="Unassembled WGS sequence"/>
</dbReference>
<reference evidence="9" key="2">
    <citation type="submission" date="2021-04" db="EMBL/GenBank/DDBJ databases">
        <authorList>
            <person name="Gilroy R."/>
        </authorList>
    </citation>
    <scope>NUCLEOTIDE SEQUENCE</scope>
    <source>
        <strain evidence="9">14975</strain>
    </source>
</reference>
<dbReference type="GO" id="GO:0046872">
    <property type="term" value="F:metal ion binding"/>
    <property type="evidence" value="ECO:0007669"/>
    <property type="project" value="UniProtKB-KW"/>
</dbReference>
<dbReference type="AlphaFoldDB" id="A0A9D1VB38"/>
<reference evidence="9" key="1">
    <citation type="journal article" date="2021" name="PeerJ">
        <title>Extensive microbial diversity within the chicken gut microbiome revealed by metagenomics and culture.</title>
        <authorList>
            <person name="Gilroy R."/>
            <person name="Ravi A."/>
            <person name="Getino M."/>
            <person name="Pursley I."/>
            <person name="Horton D.L."/>
            <person name="Alikhan N.F."/>
            <person name="Baker D."/>
            <person name="Gharbi K."/>
            <person name="Hall N."/>
            <person name="Watson M."/>
            <person name="Adriaenssens E.M."/>
            <person name="Foster-Nyarko E."/>
            <person name="Jarju S."/>
            <person name="Secka A."/>
            <person name="Antonio M."/>
            <person name="Oren A."/>
            <person name="Chaudhuri R.R."/>
            <person name="La Ragione R."/>
            <person name="Hildebrand F."/>
            <person name="Pallen M.J."/>
        </authorList>
    </citation>
    <scope>NUCLEOTIDE SEQUENCE</scope>
    <source>
        <strain evidence="9">14975</strain>
    </source>
</reference>
<dbReference type="InterPro" id="IPR020891">
    <property type="entry name" value="UPF0758_CS"/>
</dbReference>
<evidence type="ECO:0000256" key="1">
    <source>
        <dbReference type="ARBA" id="ARBA00022670"/>
    </source>
</evidence>
<dbReference type="Pfam" id="PF20582">
    <property type="entry name" value="UPF0758_N"/>
    <property type="match status" value="1"/>
</dbReference>
<feature type="domain" description="MPN" evidence="8">
    <location>
        <begin position="119"/>
        <end position="247"/>
    </location>
</feature>
<keyword evidence="1" id="KW-0645">Protease</keyword>
<dbReference type="InterPro" id="IPR046778">
    <property type="entry name" value="UPF0758_N"/>
</dbReference>
<evidence type="ECO:0000256" key="7">
    <source>
        <dbReference type="SAM" id="MobiDB-lite"/>
    </source>
</evidence>
<dbReference type="InterPro" id="IPR010994">
    <property type="entry name" value="RuvA_2-like"/>
</dbReference>
<dbReference type="PANTHER" id="PTHR30471">
    <property type="entry name" value="DNA REPAIR PROTEIN RADC"/>
    <property type="match status" value="1"/>
</dbReference>
<dbReference type="InterPro" id="IPR025657">
    <property type="entry name" value="RadC_JAB"/>
</dbReference>
<evidence type="ECO:0000259" key="8">
    <source>
        <dbReference type="PROSITE" id="PS50249"/>
    </source>
</evidence>
<protein>
    <submittedName>
        <fullName evidence="9">DNA repair protein RadC</fullName>
    </submittedName>
</protein>
<dbReference type="PROSITE" id="PS01302">
    <property type="entry name" value="UPF0758"/>
    <property type="match status" value="1"/>
</dbReference>
<keyword evidence="5" id="KW-0482">Metalloprotease</keyword>
<evidence type="ECO:0000313" key="10">
    <source>
        <dbReference type="Proteomes" id="UP000823964"/>
    </source>
</evidence>
<dbReference type="InterPro" id="IPR001405">
    <property type="entry name" value="UPF0758"/>
</dbReference>
<evidence type="ECO:0000313" key="9">
    <source>
        <dbReference type="EMBL" id="HIX19923.1"/>
    </source>
</evidence>
<dbReference type="CDD" id="cd08071">
    <property type="entry name" value="MPN_DUF2466"/>
    <property type="match status" value="1"/>
</dbReference>
<dbReference type="PROSITE" id="PS50249">
    <property type="entry name" value="MPN"/>
    <property type="match status" value="1"/>
</dbReference>
<name>A0A9D1VB38_9BACT</name>
<proteinExistence type="inferred from homology"/>
<keyword evidence="4" id="KW-0862">Zinc</keyword>
<keyword evidence="3" id="KW-0378">Hydrolase</keyword>
<dbReference type="NCBIfam" id="NF000642">
    <property type="entry name" value="PRK00024.1"/>
    <property type="match status" value="1"/>
</dbReference>
<dbReference type="PANTHER" id="PTHR30471:SF3">
    <property type="entry name" value="UPF0758 PROTEIN YEES-RELATED"/>
    <property type="match status" value="1"/>
</dbReference>
<accession>A0A9D1VB38</accession>
<dbReference type="InterPro" id="IPR037518">
    <property type="entry name" value="MPN"/>
</dbReference>
<dbReference type="GO" id="GO:0008237">
    <property type="term" value="F:metallopeptidase activity"/>
    <property type="evidence" value="ECO:0007669"/>
    <property type="project" value="UniProtKB-KW"/>
</dbReference>
<dbReference type="Pfam" id="PF04002">
    <property type="entry name" value="RadC"/>
    <property type="match status" value="1"/>
</dbReference>
<feature type="region of interest" description="Disordered" evidence="7">
    <location>
        <begin position="1"/>
        <end position="24"/>
    </location>
</feature>
<dbReference type="Gene3D" id="3.40.140.10">
    <property type="entry name" value="Cytidine Deaminase, domain 2"/>
    <property type="match status" value="1"/>
</dbReference>